<name>A0A8W7P5W3_ANOCL</name>
<organism evidence="2">
    <name type="scientific">Anopheles coluzzii</name>
    <name type="common">African malaria mosquito</name>
    <dbReference type="NCBI Taxonomy" id="1518534"/>
    <lineage>
        <taxon>Eukaryota</taxon>
        <taxon>Metazoa</taxon>
        <taxon>Ecdysozoa</taxon>
        <taxon>Arthropoda</taxon>
        <taxon>Hexapoda</taxon>
        <taxon>Insecta</taxon>
        <taxon>Pterygota</taxon>
        <taxon>Neoptera</taxon>
        <taxon>Endopterygota</taxon>
        <taxon>Diptera</taxon>
        <taxon>Nematocera</taxon>
        <taxon>Culicoidea</taxon>
        <taxon>Culicidae</taxon>
        <taxon>Anophelinae</taxon>
        <taxon>Anopheles</taxon>
    </lineage>
</organism>
<dbReference type="EnsemblMetazoa" id="ACOM025489-RA">
    <property type="protein sequence ID" value="ACOM025489-PA.1"/>
    <property type="gene ID" value="ACOM025489"/>
</dbReference>
<dbReference type="Proteomes" id="UP000075882">
    <property type="component" value="Unassembled WGS sequence"/>
</dbReference>
<feature type="compositionally biased region" description="Polar residues" evidence="1">
    <location>
        <begin position="96"/>
        <end position="111"/>
    </location>
</feature>
<reference evidence="2" key="1">
    <citation type="submission" date="2022-08" db="UniProtKB">
        <authorList>
            <consortium name="EnsemblMetazoa"/>
        </authorList>
    </citation>
    <scope>IDENTIFICATION</scope>
</reference>
<sequence length="133" mass="15084">MQIAPLSKRGSIFDRRNAMTSSWQHHGTSLRLRSVQILHRIVLHMPWPTRAHTENDGGRAEPRWEGFENNLIKREAVVVVVLWRRRTQDAIKTRTARAQNNSANATPSLPSEASEVKGEEEGNSNSQQCGRGY</sequence>
<evidence type="ECO:0000313" key="2">
    <source>
        <dbReference type="EnsemblMetazoa" id="ACOM025489-PA.1"/>
    </source>
</evidence>
<protein>
    <submittedName>
        <fullName evidence="2">Uncharacterized protein</fullName>
    </submittedName>
</protein>
<feature type="compositionally biased region" description="Polar residues" evidence="1">
    <location>
        <begin position="123"/>
        <end position="133"/>
    </location>
</feature>
<accession>A0A8W7P5W3</accession>
<feature type="region of interest" description="Disordered" evidence="1">
    <location>
        <begin position="93"/>
        <end position="133"/>
    </location>
</feature>
<proteinExistence type="predicted"/>
<evidence type="ECO:0000256" key="1">
    <source>
        <dbReference type="SAM" id="MobiDB-lite"/>
    </source>
</evidence>
<dbReference type="AlphaFoldDB" id="A0A8W7P5W3"/>